<dbReference type="GO" id="GO:0004061">
    <property type="term" value="F:arylformamidase activity"/>
    <property type="evidence" value="ECO:0007669"/>
    <property type="project" value="InterPro"/>
</dbReference>
<accession>A0A382DKU1</accession>
<reference evidence="1" key="1">
    <citation type="submission" date="2018-05" db="EMBL/GenBank/DDBJ databases">
        <authorList>
            <person name="Lanie J.A."/>
            <person name="Ng W.-L."/>
            <person name="Kazmierczak K.M."/>
            <person name="Andrzejewski T.M."/>
            <person name="Davidsen T.M."/>
            <person name="Wayne K.J."/>
            <person name="Tettelin H."/>
            <person name="Glass J.I."/>
            <person name="Rusch D."/>
            <person name="Podicherti R."/>
            <person name="Tsui H.-C.T."/>
            <person name="Winkler M.E."/>
        </authorList>
    </citation>
    <scope>NUCLEOTIDE SEQUENCE</scope>
</reference>
<sequence>MQSGGTIYSVAEGAGCNVSEVSLNIHCSGTHTECAGHLLANPGDVGMLLKDIMIPTVLITVNTSLFCNSGESYHCNVGDNEQIITKTIIQNEFKTWEEFQPRALVIRTTPNLNEKKYYRYSNHSPPFFSNDALRFIKGIGICHLVVDLPSIDRIEDNGILGNHRIFWGDGVDAKGEVNTESMGTITELAFIEDNIPDGFYFLNIQLPHFVCDAAPSRPILLKAD</sequence>
<protein>
    <recommendedName>
        <fullName evidence="2">Cyclase family protein</fullName>
    </recommendedName>
</protein>
<name>A0A382DKU1_9ZZZZ</name>
<dbReference type="Gene3D" id="3.50.30.50">
    <property type="entry name" value="Putative cyclase"/>
    <property type="match status" value="1"/>
</dbReference>
<dbReference type="EMBL" id="UINC01039893">
    <property type="protein sequence ID" value="SVB39018.1"/>
    <property type="molecule type" value="Genomic_DNA"/>
</dbReference>
<dbReference type="InterPro" id="IPR037175">
    <property type="entry name" value="KFase_sf"/>
</dbReference>
<dbReference type="GO" id="GO:0019441">
    <property type="term" value="P:L-tryptophan catabolic process to kynurenine"/>
    <property type="evidence" value="ECO:0007669"/>
    <property type="project" value="InterPro"/>
</dbReference>
<evidence type="ECO:0000313" key="1">
    <source>
        <dbReference type="EMBL" id="SVB39018.1"/>
    </source>
</evidence>
<proteinExistence type="predicted"/>
<dbReference type="AlphaFoldDB" id="A0A382DKU1"/>
<dbReference type="Pfam" id="PF04199">
    <property type="entry name" value="Cyclase"/>
    <property type="match status" value="1"/>
</dbReference>
<evidence type="ECO:0008006" key="2">
    <source>
        <dbReference type="Google" id="ProtNLM"/>
    </source>
</evidence>
<dbReference type="SUPFAM" id="SSF102198">
    <property type="entry name" value="Putative cyclase"/>
    <property type="match status" value="1"/>
</dbReference>
<dbReference type="InterPro" id="IPR007325">
    <property type="entry name" value="KFase/CYL"/>
</dbReference>
<gene>
    <name evidence="1" type="ORF">METZ01_LOCUS191872</name>
</gene>
<organism evidence="1">
    <name type="scientific">marine metagenome</name>
    <dbReference type="NCBI Taxonomy" id="408172"/>
    <lineage>
        <taxon>unclassified sequences</taxon>
        <taxon>metagenomes</taxon>
        <taxon>ecological metagenomes</taxon>
    </lineage>
</organism>